<dbReference type="Proteomes" id="UP000261212">
    <property type="component" value="Unassembled WGS sequence"/>
</dbReference>
<organism evidence="2 3">
    <name type="scientific">Anaerofustis stercorihominis</name>
    <dbReference type="NCBI Taxonomy" id="214853"/>
    <lineage>
        <taxon>Bacteria</taxon>
        <taxon>Bacillati</taxon>
        <taxon>Bacillota</taxon>
        <taxon>Clostridia</taxon>
        <taxon>Eubacteriales</taxon>
        <taxon>Eubacteriaceae</taxon>
        <taxon>Anaerofustis</taxon>
    </lineage>
</organism>
<dbReference type="Pfam" id="PF11208">
    <property type="entry name" value="DUF2992"/>
    <property type="match status" value="1"/>
</dbReference>
<accession>A0A3E3DZ43</accession>
<proteinExistence type="predicted"/>
<sequence length="140" mass="16951">MDEVKSKLTVFFEDPFYVGVIEREYGKKLEVTKVTFGKEPTDGELLEFLNNNYSKLKFIRVNQSDRKKDITEINPKRMKRMVGKEMKKKSISTKSQDLLKKQYEERKLEVRSKNREEKKEKEERLFELRQMKKKKKHKGR</sequence>
<name>A0A3E3DZ43_9FIRM</name>
<evidence type="ECO:0000256" key="1">
    <source>
        <dbReference type="SAM" id="MobiDB-lite"/>
    </source>
</evidence>
<dbReference type="EMBL" id="QUSM01000003">
    <property type="protein sequence ID" value="RGD74571.1"/>
    <property type="molecule type" value="Genomic_DNA"/>
</dbReference>
<protein>
    <submittedName>
        <fullName evidence="2">DUF2992 family protein</fullName>
    </submittedName>
</protein>
<reference evidence="2 3" key="1">
    <citation type="submission" date="2018-08" db="EMBL/GenBank/DDBJ databases">
        <title>A genome reference for cultivated species of the human gut microbiota.</title>
        <authorList>
            <person name="Zou Y."/>
            <person name="Xue W."/>
            <person name="Luo G."/>
        </authorList>
    </citation>
    <scope>NUCLEOTIDE SEQUENCE [LARGE SCALE GENOMIC DNA]</scope>
    <source>
        <strain evidence="2 3">AM25-6</strain>
    </source>
</reference>
<comment type="caution">
    <text evidence="2">The sequence shown here is derived from an EMBL/GenBank/DDBJ whole genome shotgun (WGS) entry which is preliminary data.</text>
</comment>
<feature type="compositionally biased region" description="Basic residues" evidence="1">
    <location>
        <begin position="131"/>
        <end position="140"/>
    </location>
</feature>
<evidence type="ECO:0000313" key="3">
    <source>
        <dbReference type="Proteomes" id="UP000261212"/>
    </source>
</evidence>
<dbReference type="PIRSF" id="PIRSF021328">
    <property type="entry name" value="UCP021328"/>
    <property type="match status" value="1"/>
</dbReference>
<gene>
    <name evidence="2" type="ORF">DW687_07385</name>
</gene>
<dbReference type="AlphaFoldDB" id="A0A3E3DZ43"/>
<dbReference type="InterPro" id="IPR016787">
    <property type="entry name" value="UCP021328"/>
</dbReference>
<feature type="compositionally biased region" description="Basic and acidic residues" evidence="1">
    <location>
        <begin position="109"/>
        <end position="130"/>
    </location>
</feature>
<feature type="region of interest" description="Disordered" evidence="1">
    <location>
        <begin position="109"/>
        <end position="140"/>
    </location>
</feature>
<evidence type="ECO:0000313" key="2">
    <source>
        <dbReference type="EMBL" id="RGD74571.1"/>
    </source>
</evidence>
<dbReference type="RefSeq" id="WP_117532262.1">
    <property type="nucleotide sequence ID" value="NZ_QUSM01000003.1"/>
</dbReference>